<reference evidence="2" key="1">
    <citation type="submission" date="2019-02" db="EMBL/GenBank/DDBJ databases">
        <title>Draft genome sequence of Muricauda sp. 176CP4-71.</title>
        <authorList>
            <person name="Park J.-S."/>
        </authorList>
    </citation>
    <scope>NUCLEOTIDE SEQUENCE [LARGE SCALE GENOMIC DNA]</scope>
    <source>
        <strain evidence="2">176GS2-150</strain>
    </source>
</reference>
<keyword evidence="2" id="KW-1185">Reference proteome</keyword>
<proteinExistence type="predicted"/>
<evidence type="ECO:0000313" key="1">
    <source>
        <dbReference type="EMBL" id="TAA48410.1"/>
    </source>
</evidence>
<evidence type="ECO:0000313" key="2">
    <source>
        <dbReference type="Proteomes" id="UP000292544"/>
    </source>
</evidence>
<name>A0ABY1WUI2_9GAMM</name>
<dbReference type="EMBL" id="SHLY01000001">
    <property type="protein sequence ID" value="TAA48410.1"/>
    <property type="molecule type" value="Genomic_DNA"/>
</dbReference>
<dbReference type="Proteomes" id="UP000292544">
    <property type="component" value="Unassembled WGS sequence"/>
</dbReference>
<accession>A0ABY1WUI2</accession>
<sequence>MRVKKALNITLKDSFDAFLIFWLLKGIALRLKTLAITTQATLKMLSQALNKSRSKYKIPANAIKSALGQAGDPNNILGATLTFLGETTPY</sequence>
<gene>
    <name evidence="1" type="ORF">EXY25_04085</name>
</gene>
<comment type="caution">
    <text evidence="1">The sequence shown here is derived from an EMBL/GenBank/DDBJ whole genome shotgun (WGS) entry which is preliminary data.</text>
</comment>
<dbReference type="RefSeq" id="WP_130565803.1">
    <property type="nucleotide sequence ID" value="NZ_SHLY01000001.1"/>
</dbReference>
<protein>
    <submittedName>
        <fullName evidence="1">Uncharacterized protein</fullName>
    </submittedName>
</protein>
<organism evidence="1 2">
    <name type="scientific">Corallincola spongiicola</name>
    <dbReference type="NCBI Taxonomy" id="2520508"/>
    <lineage>
        <taxon>Bacteria</taxon>
        <taxon>Pseudomonadati</taxon>
        <taxon>Pseudomonadota</taxon>
        <taxon>Gammaproteobacteria</taxon>
        <taxon>Alteromonadales</taxon>
        <taxon>Psychromonadaceae</taxon>
        <taxon>Corallincola</taxon>
    </lineage>
</organism>